<name>A0A6P2C8I1_9NOCA</name>
<sequence length="73" mass="8088">MGGASMLSLLDPRPSPDCERCEEPVRRCAVKVSRDRDSMRIGEFLGSLCPNVTATRLVLNAFRSGIRFDQSTD</sequence>
<evidence type="ECO:0000256" key="1">
    <source>
        <dbReference type="SAM" id="MobiDB-lite"/>
    </source>
</evidence>
<dbReference type="EMBL" id="QRCM01000001">
    <property type="protein sequence ID" value="TXG89039.1"/>
    <property type="molecule type" value="Genomic_DNA"/>
</dbReference>
<accession>A0A6P2C8I1</accession>
<gene>
    <name evidence="2" type="ORF">DW322_00780</name>
</gene>
<comment type="caution">
    <text evidence="2">The sequence shown here is derived from an EMBL/GenBank/DDBJ whole genome shotgun (WGS) entry which is preliminary data.</text>
</comment>
<dbReference type="Proteomes" id="UP000471120">
    <property type="component" value="Unassembled WGS sequence"/>
</dbReference>
<evidence type="ECO:0000313" key="3">
    <source>
        <dbReference type="Proteomes" id="UP000471120"/>
    </source>
</evidence>
<organism evidence="2 3">
    <name type="scientific">Rhodococcus rhodnii</name>
    <dbReference type="NCBI Taxonomy" id="38312"/>
    <lineage>
        <taxon>Bacteria</taxon>
        <taxon>Bacillati</taxon>
        <taxon>Actinomycetota</taxon>
        <taxon>Actinomycetes</taxon>
        <taxon>Mycobacteriales</taxon>
        <taxon>Nocardiaceae</taxon>
        <taxon>Rhodococcus</taxon>
    </lineage>
</organism>
<protein>
    <submittedName>
        <fullName evidence="2">Uncharacterized protein</fullName>
    </submittedName>
</protein>
<evidence type="ECO:0000313" key="2">
    <source>
        <dbReference type="EMBL" id="TXG89039.1"/>
    </source>
</evidence>
<feature type="region of interest" description="Disordered" evidence="1">
    <location>
        <begin position="1"/>
        <end position="20"/>
    </location>
</feature>
<reference evidence="2 3" key="1">
    <citation type="submission" date="2018-07" db="EMBL/GenBank/DDBJ databases">
        <title>Genome sequence of Rhodococcus rhodnii ATCC 35071 from Rhodnius prolixus.</title>
        <authorList>
            <person name="Patel V."/>
            <person name="Vogel K.J."/>
        </authorList>
    </citation>
    <scope>NUCLEOTIDE SEQUENCE [LARGE SCALE GENOMIC DNA]</scope>
    <source>
        <strain evidence="2 3">ATCC 35071</strain>
    </source>
</reference>
<proteinExistence type="predicted"/>
<dbReference type="AlphaFoldDB" id="A0A6P2C8I1"/>